<dbReference type="AlphaFoldDB" id="A0A1W9YXH2"/>
<dbReference type="InterPro" id="IPR028087">
    <property type="entry name" value="Tad_N"/>
</dbReference>
<keyword evidence="3" id="KW-1185">Reference proteome</keyword>
<evidence type="ECO:0000259" key="1">
    <source>
        <dbReference type="Pfam" id="PF13400"/>
    </source>
</evidence>
<protein>
    <recommendedName>
        <fullName evidence="1">Putative Flp pilus-assembly TadG-like N-terminal domain-containing protein</fullName>
    </recommendedName>
</protein>
<comment type="caution">
    <text evidence="2">The sequence shown here is derived from an EMBL/GenBank/DDBJ whole genome shotgun (WGS) entry which is preliminary data.</text>
</comment>
<dbReference type="STRING" id="564198.BST17_13610"/>
<reference evidence="2 3" key="1">
    <citation type="submission" date="2017-02" db="EMBL/GenBank/DDBJ databases">
        <title>The new phylogeny of genus Mycobacterium.</title>
        <authorList>
            <person name="Tortoli E."/>
            <person name="Trovato A."/>
            <person name="Cirillo D.M."/>
        </authorList>
    </citation>
    <scope>NUCLEOTIDE SEQUENCE [LARGE SCALE GENOMIC DNA]</scope>
    <source>
        <strain evidence="2 3">DSM 45578</strain>
    </source>
</reference>
<feature type="domain" description="Putative Flp pilus-assembly TadG-like N-terminal" evidence="1">
    <location>
        <begin position="1"/>
        <end position="43"/>
    </location>
</feature>
<accession>A0A1W9YXH2</accession>
<organism evidence="2 3">
    <name type="scientific">Mycolicibacterium bacteremicum</name>
    <name type="common">Mycobacterium bacteremicum</name>
    <dbReference type="NCBI Taxonomy" id="564198"/>
    <lineage>
        <taxon>Bacteria</taxon>
        <taxon>Bacillati</taxon>
        <taxon>Actinomycetota</taxon>
        <taxon>Actinomycetes</taxon>
        <taxon>Mycobacteriales</taxon>
        <taxon>Mycobacteriaceae</taxon>
        <taxon>Mycolicibacterium</taxon>
    </lineage>
</organism>
<dbReference type="InterPro" id="IPR021202">
    <property type="entry name" value="Rv3654c-like"/>
</dbReference>
<evidence type="ECO:0000313" key="2">
    <source>
        <dbReference type="EMBL" id="ORA04754.1"/>
    </source>
</evidence>
<name>A0A1W9YXH2_MYCBA</name>
<gene>
    <name evidence="2" type="ORF">BST17_13610</name>
</gene>
<dbReference type="NCBIfam" id="TIGR03816">
    <property type="entry name" value="tadE_like_DECH"/>
    <property type="match status" value="1"/>
</dbReference>
<sequence length="104" mass="9953">MAAVALIALLLAVTVGVTMLGSVVISRHRAHSAADLAALAGAATLVTGRHDACATAGSVAASNSVTLTDCAIDGLDVLVAVEVGTALPGGSAQARARAGPGRPA</sequence>
<dbReference type="Proteomes" id="UP000192366">
    <property type="component" value="Unassembled WGS sequence"/>
</dbReference>
<evidence type="ECO:0000313" key="3">
    <source>
        <dbReference type="Proteomes" id="UP000192366"/>
    </source>
</evidence>
<dbReference type="EMBL" id="MVHJ01000009">
    <property type="protein sequence ID" value="ORA04754.1"/>
    <property type="molecule type" value="Genomic_DNA"/>
</dbReference>
<proteinExistence type="predicted"/>
<dbReference type="Pfam" id="PF13400">
    <property type="entry name" value="Tad"/>
    <property type="match status" value="1"/>
</dbReference>